<evidence type="ECO:0008006" key="9">
    <source>
        <dbReference type="Google" id="ProtNLM"/>
    </source>
</evidence>
<dbReference type="PANTHER" id="PTHR13353:SF5">
    <property type="entry name" value="TRANSMEMBRANE PROTEIN 19"/>
    <property type="match status" value="1"/>
</dbReference>
<dbReference type="PANTHER" id="PTHR13353">
    <property type="entry name" value="TRANSMEMBRANE PROTEIN 19"/>
    <property type="match status" value="1"/>
</dbReference>
<comment type="subcellular location">
    <subcellularLocation>
        <location evidence="1">Membrane</location>
        <topology evidence="1">Multi-pass membrane protein</topology>
    </subcellularLocation>
</comment>
<keyword evidence="4 6" id="KW-1133">Transmembrane helix</keyword>
<evidence type="ECO:0000256" key="1">
    <source>
        <dbReference type="ARBA" id="ARBA00004141"/>
    </source>
</evidence>
<evidence type="ECO:0000256" key="6">
    <source>
        <dbReference type="SAM" id="Phobius"/>
    </source>
</evidence>
<dbReference type="EMBL" id="FP929094">
    <property type="protein sequence ID" value="CBX92612.1"/>
    <property type="molecule type" value="Genomic_DNA"/>
</dbReference>
<accession>E4ZN09</accession>
<proteinExistence type="inferred from homology"/>
<dbReference type="eggNOG" id="KOG3061">
    <property type="taxonomic scope" value="Eukaryota"/>
</dbReference>
<gene>
    <name evidence="7" type="ORF">LEMA_P053180.1</name>
</gene>
<evidence type="ECO:0000313" key="8">
    <source>
        <dbReference type="Proteomes" id="UP000002668"/>
    </source>
</evidence>
<dbReference type="OMA" id="SGVHRDI"/>
<evidence type="ECO:0000313" key="7">
    <source>
        <dbReference type="EMBL" id="CBX92612.1"/>
    </source>
</evidence>
<organism evidence="8">
    <name type="scientific">Leptosphaeria maculans (strain JN3 / isolate v23.1.3 / race Av1-4-5-6-7-8)</name>
    <name type="common">Blackleg fungus</name>
    <name type="synonym">Phoma lingam</name>
    <dbReference type="NCBI Taxonomy" id="985895"/>
    <lineage>
        <taxon>Eukaryota</taxon>
        <taxon>Fungi</taxon>
        <taxon>Dikarya</taxon>
        <taxon>Ascomycota</taxon>
        <taxon>Pezizomycotina</taxon>
        <taxon>Dothideomycetes</taxon>
        <taxon>Pleosporomycetidae</taxon>
        <taxon>Pleosporales</taxon>
        <taxon>Pleosporineae</taxon>
        <taxon>Leptosphaeriaceae</taxon>
        <taxon>Plenodomus</taxon>
        <taxon>Plenodomus lingam/Leptosphaeria maculans species complex</taxon>
    </lineage>
</organism>
<feature type="transmembrane region" description="Helical" evidence="6">
    <location>
        <begin position="333"/>
        <end position="354"/>
    </location>
</feature>
<dbReference type="GO" id="GO:0016020">
    <property type="term" value="C:membrane"/>
    <property type="evidence" value="ECO:0007669"/>
    <property type="project" value="UniProtKB-SubCell"/>
</dbReference>
<dbReference type="HOGENOM" id="CLU_036918_1_0_1"/>
<dbReference type="OrthoDB" id="15001at2759"/>
<keyword evidence="5 6" id="KW-0472">Membrane</keyword>
<feature type="transmembrane region" description="Helical" evidence="6">
    <location>
        <begin position="211"/>
        <end position="233"/>
    </location>
</feature>
<name>E4ZN09_LEPMJ</name>
<feature type="transmembrane region" description="Helical" evidence="6">
    <location>
        <begin position="43"/>
        <end position="61"/>
    </location>
</feature>
<dbReference type="Pfam" id="PF01940">
    <property type="entry name" value="DUF92"/>
    <property type="match status" value="1"/>
</dbReference>
<evidence type="ECO:0000256" key="2">
    <source>
        <dbReference type="ARBA" id="ARBA00009012"/>
    </source>
</evidence>
<feature type="transmembrane region" description="Helical" evidence="6">
    <location>
        <begin position="176"/>
        <end position="199"/>
    </location>
</feature>
<dbReference type="InterPro" id="IPR002794">
    <property type="entry name" value="DUF92_TMEM19"/>
</dbReference>
<keyword evidence="3 6" id="KW-0812">Transmembrane</keyword>
<dbReference type="VEuPathDB" id="FungiDB:LEMA_P053180.1"/>
<evidence type="ECO:0000256" key="3">
    <source>
        <dbReference type="ARBA" id="ARBA00022692"/>
    </source>
</evidence>
<keyword evidence="8" id="KW-1185">Reference proteome</keyword>
<comment type="similarity">
    <text evidence="2">Belongs to the TMEM19 family.</text>
</comment>
<dbReference type="STRING" id="985895.E4ZN09"/>
<dbReference type="Pfam" id="PF05348">
    <property type="entry name" value="UMP1"/>
    <property type="match status" value="1"/>
</dbReference>
<dbReference type="InParanoid" id="E4ZN09"/>
<dbReference type="Proteomes" id="UP000002668">
    <property type="component" value="Genome"/>
</dbReference>
<evidence type="ECO:0000256" key="5">
    <source>
        <dbReference type="ARBA" id="ARBA00023136"/>
    </source>
</evidence>
<dbReference type="eggNOG" id="KOG4491">
    <property type="taxonomic scope" value="Eukaryota"/>
</dbReference>
<dbReference type="AlphaFoldDB" id="E4ZN09"/>
<sequence length="587" mass="63213">MKPMIAAPAIAALVYRAYSRKSLTPVGILTAFATAIIHAVHPWSVFFALLAVFFLAGTAVTKVKHDIKTKLTQSAAGASGGEGSRNHVQVIANSGIASVLILLHLWQVKREGRHDEEGLCWNRGTDVLIVGVVANYAAVAADTFSSELGILSTTKPRLITAPWRVVPPGTNGGVTVTGLAAGLLGSFILSATSTLLLPFCKDWNFVEKTTYTLALTAAGFSGTLLDSLLGALFQASVVDIHSGKIVEGEGGRKVLVHSSTPLHLRKSGQIRSKISSYQEGKEGIPKSSSADATVSVQAAETMLRAGGSGKGVADPQHESRRVEVGSDVLDNNAVNMLMAGLVSLGAMSVACVLWDVPFKSMYFVYVGRLPLLRVPRQLARVTSQPRTLTSANQILFASECPGQRISSQTVTITFESTSSFSTIRHRLFGQPFFKMSLRFVPNKAHPTHTALESSAPSAPGVHDALRSRLGQTSTVSASSSSAPVALQSSHPLEARLTQWRDTQDRLKMEMLRRQFGIAEPVRRGMELKIAQAGEWRPAALGGSSSVHKDILEGRDCEIGWEDVFTGNELREVPDFHTEIEHKMKMNW</sequence>
<protein>
    <recommendedName>
        <fullName evidence="9">UMP1-domain-containing protein</fullName>
    </recommendedName>
</protein>
<reference evidence="8" key="1">
    <citation type="journal article" date="2011" name="Nat. Commun.">
        <title>Effector diversification within compartments of the Leptosphaeria maculans genome affected by Repeat-Induced Point mutations.</title>
        <authorList>
            <person name="Rouxel T."/>
            <person name="Grandaubert J."/>
            <person name="Hane J.K."/>
            <person name="Hoede C."/>
            <person name="van de Wouw A.P."/>
            <person name="Couloux A."/>
            <person name="Dominguez V."/>
            <person name="Anthouard V."/>
            <person name="Bally P."/>
            <person name="Bourras S."/>
            <person name="Cozijnsen A.J."/>
            <person name="Ciuffetti L.M."/>
            <person name="Degrave A."/>
            <person name="Dilmaghani A."/>
            <person name="Duret L."/>
            <person name="Fudal I."/>
            <person name="Goodwin S.B."/>
            <person name="Gout L."/>
            <person name="Glaser N."/>
            <person name="Linglin J."/>
            <person name="Kema G.H.J."/>
            <person name="Lapalu N."/>
            <person name="Lawrence C.B."/>
            <person name="May K."/>
            <person name="Meyer M."/>
            <person name="Ollivier B."/>
            <person name="Poulain J."/>
            <person name="Schoch C.L."/>
            <person name="Simon A."/>
            <person name="Spatafora J.W."/>
            <person name="Stachowiak A."/>
            <person name="Turgeon B.G."/>
            <person name="Tyler B.M."/>
            <person name="Vincent D."/>
            <person name="Weissenbach J."/>
            <person name="Amselem J."/>
            <person name="Quesneville H."/>
            <person name="Oliver R.P."/>
            <person name="Wincker P."/>
            <person name="Balesdent M.-H."/>
            <person name="Howlett B.J."/>
        </authorList>
    </citation>
    <scope>NUCLEOTIDE SEQUENCE [LARGE SCALE GENOMIC DNA]</scope>
    <source>
        <strain evidence="8">JN3 / isolate v23.1.3 / race Av1-4-5-6-7-8</strain>
    </source>
</reference>
<feature type="transmembrane region" description="Helical" evidence="6">
    <location>
        <begin position="90"/>
        <end position="108"/>
    </location>
</feature>
<evidence type="ECO:0000256" key="4">
    <source>
        <dbReference type="ARBA" id="ARBA00022989"/>
    </source>
</evidence>